<evidence type="ECO:0000256" key="1">
    <source>
        <dbReference type="ARBA" id="ARBA00001946"/>
    </source>
</evidence>
<dbReference type="AlphaFoldDB" id="E6Q6R4"/>
<dbReference type="EMBL" id="CABO01000043">
    <property type="protein sequence ID" value="CBI02889.1"/>
    <property type="molecule type" value="Genomic_DNA"/>
</dbReference>
<keyword evidence="6" id="KW-0460">Magnesium</keyword>
<dbReference type="GO" id="GO:0043571">
    <property type="term" value="P:maintenance of CRISPR repeat elements"/>
    <property type="evidence" value="ECO:0007669"/>
    <property type="project" value="InterPro"/>
</dbReference>
<dbReference type="GO" id="GO:0051607">
    <property type="term" value="P:defense response to virus"/>
    <property type="evidence" value="ECO:0007669"/>
    <property type="project" value="UniProtKB-KW"/>
</dbReference>
<dbReference type="GO" id="GO:0004521">
    <property type="term" value="F:RNA endonuclease activity"/>
    <property type="evidence" value="ECO:0007669"/>
    <property type="project" value="InterPro"/>
</dbReference>
<dbReference type="PANTHER" id="PTHR34405:SF3">
    <property type="entry name" value="CRISPR-ASSOCIATED ENDORIBONUCLEASE CAS2 3"/>
    <property type="match status" value="1"/>
</dbReference>
<dbReference type="CDD" id="cd09725">
    <property type="entry name" value="Cas2_I_II_III"/>
    <property type="match status" value="1"/>
</dbReference>
<dbReference type="HAMAP" id="MF_01471">
    <property type="entry name" value="Cas2"/>
    <property type="match status" value="1"/>
</dbReference>
<dbReference type="Gene3D" id="3.30.70.240">
    <property type="match status" value="1"/>
</dbReference>
<evidence type="ECO:0000256" key="4">
    <source>
        <dbReference type="ARBA" id="ARBA00022759"/>
    </source>
</evidence>
<keyword evidence="7" id="KW-0051">Antiviral defense</keyword>
<evidence type="ECO:0000256" key="6">
    <source>
        <dbReference type="ARBA" id="ARBA00022842"/>
    </source>
</evidence>
<evidence type="ECO:0000256" key="3">
    <source>
        <dbReference type="ARBA" id="ARBA00022723"/>
    </source>
</evidence>
<evidence type="ECO:0000256" key="7">
    <source>
        <dbReference type="ARBA" id="ARBA00023118"/>
    </source>
</evidence>
<gene>
    <name evidence="8" type="ORF">CARN4_1254</name>
</gene>
<accession>E6Q6R4</accession>
<evidence type="ECO:0000256" key="5">
    <source>
        <dbReference type="ARBA" id="ARBA00022801"/>
    </source>
</evidence>
<comment type="caution">
    <text evidence="8">The sequence shown here is derived from an EMBL/GenBank/DDBJ whole genome shotgun (WGS) entry which is preliminary data.</text>
</comment>
<evidence type="ECO:0000256" key="2">
    <source>
        <dbReference type="ARBA" id="ARBA00022722"/>
    </source>
</evidence>
<dbReference type="InterPro" id="IPR019199">
    <property type="entry name" value="Virulence_VapD/CRISPR_Cas2"/>
</dbReference>
<organism evidence="8">
    <name type="scientific">mine drainage metagenome</name>
    <dbReference type="NCBI Taxonomy" id="410659"/>
    <lineage>
        <taxon>unclassified sequences</taxon>
        <taxon>metagenomes</taxon>
        <taxon>ecological metagenomes</taxon>
    </lineage>
</organism>
<reference evidence="8" key="1">
    <citation type="submission" date="2009-10" db="EMBL/GenBank/DDBJ databases">
        <title>Diversity of trophic interactions inside an arsenic-rich microbial ecosystem.</title>
        <authorList>
            <person name="Bertin P.N."/>
            <person name="Heinrich-Salmeron A."/>
            <person name="Pelletier E."/>
            <person name="Goulhen-Chollet F."/>
            <person name="Arsene-Ploetze F."/>
            <person name="Gallien S."/>
            <person name="Calteau A."/>
            <person name="Vallenet D."/>
            <person name="Casiot C."/>
            <person name="Chane-Woon-Ming B."/>
            <person name="Giloteaux L."/>
            <person name="Barakat M."/>
            <person name="Bonnefoy V."/>
            <person name="Bruneel O."/>
            <person name="Chandler M."/>
            <person name="Cleiss J."/>
            <person name="Duran R."/>
            <person name="Elbaz-Poulichet F."/>
            <person name="Fonknechten N."/>
            <person name="Lauga B."/>
            <person name="Mornico D."/>
            <person name="Ortet P."/>
            <person name="Schaeffer C."/>
            <person name="Siguier P."/>
            <person name="Alexander Thil Smith A."/>
            <person name="Van Dorsselaer A."/>
            <person name="Weissenbach J."/>
            <person name="Medigue C."/>
            <person name="Le Paslier D."/>
        </authorList>
    </citation>
    <scope>NUCLEOTIDE SEQUENCE</scope>
</reference>
<dbReference type="GO" id="GO:0016787">
    <property type="term" value="F:hydrolase activity"/>
    <property type="evidence" value="ECO:0007669"/>
    <property type="project" value="UniProtKB-KW"/>
</dbReference>
<proteinExistence type="inferred from homology"/>
<keyword evidence="4" id="KW-0255">Endonuclease</keyword>
<dbReference type="NCBIfam" id="TIGR01573">
    <property type="entry name" value="cas2"/>
    <property type="match status" value="1"/>
</dbReference>
<evidence type="ECO:0000313" key="8">
    <source>
        <dbReference type="EMBL" id="CBI02889.1"/>
    </source>
</evidence>
<protein>
    <submittedName>
        <fullName evidence="8">Uncharacterized protein</fullName>
    </submittedName>
</protein>
<dbReference type="GO" id="GO:0046872">
    <property type="term" value="F:metal ion binding"/>
    <property type="evidence" value="ECO:0007669"/>
    <property type="project" value="UniProtKB-KW"/>
</dbReference>
<dbReference type="InterPro" id="IPR021127">
    <property type="entry name" value="CRISPR_associated_Cas2"/>
</dbReference>
<dbReference type="PANTHER" id="PTHR34405">
    <property type="entry name" value="CRISPR-ASSOCIATED ENDORIBONUCLEASE CAS2"/>
    <property type="match status" value="1"/>
</dbReference>
<keyword evidence="5" id="KW-0378">Hydrolase</keyword>
<keyword evidence="3" id="KW-0479">Metal-binding</keyword>
<keyword evidence="2" id="KW-0540">Nuclease</keyword>
<sequence>MTRAYILTYDIADAKRLREMHKLAKAFGRPLQYSVFYCLMRREDRVKLAGRIETLIDPKRDRVVILDIGAVPDRESWIPPMEVFGRQAPAASPGVIIV</sequence>
<name>E6Q6R4_9ZZZZ</name>
<comment type="cofactor">
    <cofactor evidence="1">
        <name>Mg(2+)</name>
        <dbReference type="ChEBI" id="CHEBI:18420"/>
    </cofactor>
</comment>
<dbReference type="SUPFAM" id="SSF143430">
    <property type="entry name" value="TTP0101/SSO1404-like"/>
    <property type="match status" value="1"/>
</dbReference>
<dbReference type="Pfam" id="PF09827">
    <property type="entry name" value="CRISPR_Cas2"/>
    <property type="match status" value="1"/>
</dbReference>